<dbReference type="GO" id="GO:0016787">
    <property type="term" value="F:hydrolase activity"/>
    <property type="evidence" value="ECO:0007669"/>
    <property type="project" value="UniProtKB-KW"/>
</dbReference>
<proteinExistence type="predicted"/>
<dbReference type="Proteomes" id="UP000887023">
    <property type="component" value="Chromosome"/>
</dbReference>
<organism evidence="2 3">
    <name type="scientific">Skermania pinensis</name>
    <dbReference type="NCBI Taxonomy" id="39122"/>
    <lineage>
        <taxon>Bacteria</taxon>
        <taxon>Bacillati</taxon>
        <taxon>Actinomycetota</taxon>
        <taxon>Actinomycetes</taxon>
        <taxon>Mycobacteriales</taxon>
        <taxon>Gordoniaceae</taxon>
        <taxon>Skermania</taxon>
    </lineage>
</organism>
<dbReference type="Gene3D" id="3.40.50.1820">
    <property type="entry name" value="alpha/beta hydrolase"/>
    <property type="match status" value="1"/>
</dbReference>
<accession>A0ABX8SCX2</accession>
<sequence length="235" mass="24335">MLPGTGSDATFAESAFGPALQRRNIAVHPVSPDPRRVVASYLEALDRAAERHGRILVGGISIGAAVALRWTGEQPGRVAGVLAALPAWTGAAGDAPAALSARATARQLRIDGLAAVTERMRASSPAWLAETLSRSWAAQWPHLPDALDEAADYPGPTVAELRRTETPCGIAAATDDPVHPSVVAEQWARLLPHAMSTALTLTEIGADPAALGHACLAALDRLAPHLGAPRSDAGD</sequence>
<feature type="domain" description="AB hydrolase-1" evidence="1">
    <location>
        <begin position="32"/>
        <end position="194"/>
    </location>
</feature>
<dbReference type="EMBL" id="CP079105">
    <property type="protein sequence ID" value="QXQ15760.1"/>
    <property type="molecule type" value="Genomic_DNA"/>
</dbReference>
<dbReference type="SUPFAM" id="SSF53474">
    <property type="entry name" value="alpha/beta-Hydrolases"/>
    <property type="match status" value="1"/>
</dbReference>
<gene>
    <name evidence="2" type="ORF">KV203_07695</name>
</gene>
<protein>
    <submittedName>
        <fullName evidence="2">Alpha/beta hydrolase</fullName>
    </submittedName>
</protein>
<evidence type="ECO:0000259" key="1">
    <source>
        <dbReference type="Pfam" id="PF12697"/>
    </source>
</evidence>
<evidence type="ECO:0000313" key="2">
    <source>
        <dbReference type="EMBL" id="QXQ15760.1"/>
    </source>
</evidence>
<dbReference type="Pfam" id="PF12697">
    <property type="entry name" value="Abhydrolase_6"/>
    <property type="match status" value="1"/>
</dbReference>
<dbReference type="InterPro" id="IPR000073">
    <property type="entry name" value="AB_hydrolase_1"/>
</dbReference>
<reference evidence="2" key="1">
    <citation type="submission" date="2021-07" db="EMBL/GenBank/DDBJ databases">
        <title>Candidatus Kaistella beijingensis sp. nov. isolated from a municipal wastewater treatment plant is involved in sludge foaming.</title>
        <authorList>
            <person name="Song Y."/>
            <person name="Liu S.-J."/>
        </authorList>
    </citation>
    <scope>NUCLEOTIDE SEQUENCE</scope>
    <source>
        <strain evidence="2">DSM 43998</strain>
    </source>
</reference>
<evidence type="ECO:0000313" key="3">
    <source>
        <dbReference type="Proteomes" id="UP000887023"/>
    </source>
</evidence>
<name>A0ABX8SCX2_9ACTN</name>
<keyword evidence="2" id="KW-0378">Hydrolase</keyword>
<dbReference type="InterPro" id="IPR029058">
    <property type="entry name" value="AB_hydrolase_fold"/>
</dbReference>
<keyword evidence="3" id="KW-1185">Reference proteome</keyword>